<accession>A0A4Y2FVX5</accession>
<gene>
    <name evidence="2" type="ORF">AVEN_39553_1</name>
</gene>
<protein>
    <submittedName>
        <fullName evidence="2">Uncharacterized protein</fullName>
    </submittedName>
</protein>
<proteinExistence type="predicted"/>
<dbReference type="AlphaFoldDB" id="A0A4Y2FVX5"/>
<evidence type="ECO:0000256" key="1">
    <source>
        <dbReference type="SAM" id="MobiDB-lite"/>
    </source>
</evidence>
<evidence type="ECO:0000313" key="3">
    <source>
        <dbReference type="Proteomes" id="UP000499080"/>
    </source>
</evidence>
<organism evidence="2 3">
    <name type="scientific">Araneus ventricosus</name>
    <name type="common">Orbweaver spider</name>
    <name type="synonym">Epeira ventricosa</name>
    <dbReference type="NCBI Taxonomy" id="182803"/>
    <lineage>
        <taxon>Eukaryota</taxon>
        <taxon>Metazoa</taxon>
        <taxon>Ecdysozoa</taxon>
        <taxon>Arthropoda</taxon>
        <taxon>Chelicerata</taxon>
        <taxon>Arachnida</taxon>
        <taxon>Araneae</taxon>
        <taxon>Araneomorphae</taxon>
        <taxon>Entelegynae</taxon>
        <taxon>Araneoidea</taxon>
        <taxon>Araneidae</taxon>
        <taxon>Araneus</taxon>
    </lineage>
</organism>
<sequence>MLWPALACGPNNDPDRCDHYIPYYERLVIRPLRHRYDPSSVVGNLAPTITISHWMQYCAYLYGGFIPKFEVAYQEGNTGGNPHMHPSAKKPYLESAPKRVPDPLAKRMGQWRNRQECSQRFA</sequence>
<keyword evidence="3" id="KW-1185">Reference proteome</keyword>
<name>A0A4Y2FVX5_ARAVE</name>
<comment type="caution">
    <text evidence="2">The sequence shown here is derived from an EMBL/GenBank/DDBJ whole genome shotgun (WGS) entry which is preliminary data.</text>
</comment>
<reference evidence="2 3" key="1">
    <citation type="journal article" date="2019" name="Sci. Rep.">
        <title>Orb-weaving spider Araneus ventricosus genome elucidates the spidroin gene catalogue.</title>
        <authorList>
            <person name="Kono N."/>
            <person name="Nakamura H."/>
            <person name="Ohtoshi R."/>
            <person name="Moran D.A.P."/>
            <person name="Shinohara A."/>
            <person name="Yoshida Y."/>
            <person name="Fujiwara M."/>
            <person name="Mori M."/>
            <person name="Tomita M."/>
            <person name="Arakawa K."/>
        </authorList>
    </citation>
    <scope>NUCLEOTIDE SEQUENCE [LARGE SCALE GENOMIC DNA]</scope>
</reference>
<dbReference type="Proteomes" id="UP000499080">
    <property type="component" value="Unassembled WGS sequence"/>
</dbReference>
<evidence type="ECO:0000313" key="2">
    <source>
        <dbReference type="EMBL" id="GBM43824.1"/>
    </source>
</evidence>
<dbReference type="EMBL" id="BGPR01096952">
    <property type="protein sequence ID" value="GBM43824.1"/>
    <property type="molecule type" value="Genomic_DNA"/>
</dbReference>
<feature type="region of interest" description="Disordered" evidence="1">
    <location>
        <begin position="76"/>
        <end position="96"/>
    </location>
</feature>